<evidence type="ECO:0000256" key="1">
    <source>
        <dbReference type="SAM" id="SignalP"/>
    </source>
</evidence>
<reference evidence="3" key="1">
    <citation type="journal article" date="2021" name="PeerJ">
        <title>Extensive microbial diversity within the chicken gut microbiome revealed by metagenomics and culture.</title>
        <authorList>
            <person name="Gilroy R."/>
            <person name="Ravi A."/>
            <person name="Getino M."/>
            <person name="Pursley I."/>
            <person name="Horton D.L."/>
            <person name="Alikhan N.F."/>
            <person name="Baker D."/>
            <person name="Gharbi K."/>
            <person name="Hall N."/>
            <person name="Watson M."/>
            <person name="Adriaenssens E.M."/>
            <person name="Foster-Nyarko E."/>
            <person name="Jarju S."/>
            <person name="Secka A."/>
            <person name="Antonio M."/>
            <person name="Oren A."/>
            <person name="Chaudhuri R.R."/>
            <person name="La Ragione R."/>
            <person name="Hildebrand F."/>
            <person name="Pallen M.J."/>
        </authorList>
    </citation>
    <scope>NUCLEOTIDE SEQUENCE</scope>
    <source>
        <strain evidence="3">ChiBcec16_6824</strain>
    </source>
</reference>
<organism evidence="3 4">
    <name type="scientific">Candidatus Flavonifractor merdigallinarum</name>
    <dbReference type="NCBI Taxonomy" id="2838589"/>
    <lineage>
        <taxon>Bacteria</taxon>
        <taxon>Bacillati</taxon>
        <taxon>Bacillota</taxon>
        <taxon>Clostridia</taxon>
        <taxon>Eubacteriales</taxon>
        <taxon>Oscillospiraceae</taxon>
        <taxon>Flavonifractor</taxon>
    </lineage>
</organism>
<dbReference type="Pfam" id="PF10646">
    <property type="entry name" value="Germane"/>
    <property type="match status" value="2"/>
</dbReference>
<dbReference type="EMBL" id="DXDX01000216">
    <property type="protein sequence ID" value="HIY22598.1"/>
    <property type="molecule type" value="Genomic_DNA"/>
</dbReference>
<dbReference type="AlphaFoldDB" id="A0A9D1YAP1"/>
<evidence type="ECO:0000313" key="3">
    <source>
        <dbReference type="EMBL" id="HIY22598.1"/>
    </source>
</evidence>
<proteinExistence type="predicted"/>
<dbReference type="PROSITE" id="PS51257">
    <property type="entry name" value="PROKAR_LIPOPROTEIN"/>
    <property type="match status" value="1"/>
</dbReference>
<accession>A0A9D1YAP1</accession>
<evidence type="ECO:0000313" key="4">
    <source>
        <dbReference type="Proteomes" id="UP000823868"/>
    </source>
</evidence>
<dbReference type="Proteomes" id="UP000823868">
    <property type="component" value="Unassembled WGS sequence"/>
</dbReference>
<name>A0A9D1YAP1_9FIRM</name>
<feature type="domain" description="GerMN" evidence="2">
    <location>
        <begin position="62"/>
        <end position="147"/>
    </location>
</feature>
<evidence type="ECO:0000259" key="2">
    <source>
        <dbReference type="SMART" id="SM00909"/>
    </source>
</evidence>
<feature type="signal peptide" evidence="1">
    <location>
        <begin position="1"/>
        <end position="22"/>
    </location>
</feature>
<keyword evidence="1" id="KW-0732">Signal</keyword>
<gene>
    <name evidence="3" type="ORF">H9841_11950</name>
</gene>
<feature type="domain" description="GerMN" evidence="2">
    <location>
        <begin position="198"/>
        <end position="287"/>
    </location>
</feature>
<dbReference type="InterPro" id="IPR019606">
    <property type="entry name" value="GerMN"/>
</dbReference>
<comment type="caution">
    <text evidence="3">The sequence shown here is derived from an EMBL/GenBank/DDBJ whole genome shotgun (WGS) entry which is preliminary data.</text>
</comment>
<dbReference type="SMART" id="SM00909">
    <property type="entry name" value="Germane"/>
    <property type="match status" value="2"/>
</dbReference>
<sequence length="304" mass="32081">MRRLIPLFTALSLLCGCSGTGASIPTAPAGGYLLYFLDERDTADSALSAEAWTPETGEENLAWAAVQALLDGPSGEGLSNPFPQGVEVRGLVVEDGILHLDLSEQYDGLSGVSLTLANACLTLTLCQLEGVEGLAITVEGLSSENTPATLLTPEQILLQGGEEDLVEMTAALWFPRSSGEGLGVEYRPLYLTGEASLSRALLESLLAGPTYESLSPVLPAGTEVRGVTVEDGICYVDFSAPFQEGLPEDESTLHLLIYSVVNTMAGNLDSIQAVQILVEGQRLAARDGLELERPLTPDASLEKS</sequence>
<protein>
    <submittedName>
        <fullName evidence="3">GerMN domain-containing protein</fullName>
    </submittedName>
</protein>
<feature type="chain" id="PRO_5039374408" evidence="1">
    <location>
        <begin position="23"/>
        <end position="304"/>
    </location>
</feature>
<reference evidence="3" key="2">
    <citation type="submission" date="2021-04" db="EMBL/GenBank/DDBJ databases">
        <authorList>
            <person name="Gilroy R."/>
        </authorList>
    </citation>
    <scope>NUCLEOTIDE SEQUENCE</scope>
    <source>
        <strain evidence="3">ChiBcec16_6824</strain>
    </source>
</reference>